<gene>
    <name evidence="1" type="ORF">MPL3356_340147</name>
</gene>
<sequence>MSIAAVNASSTRSFAQLLATGDYHAPDFISVLLGTGAVQIQASHPEVDLPDTDLVNLNFRDILFWVRRPELLARRPDKDFVHVWKKRRGA</sequence>
<evidence type="ECO:0000313" key="2">
    <source>
        <dbReference type="Proteomes" id="UP000045285"/>
    </source>
</evidence>
<dbReference type="EMBL" id="CCMZ01000028">
    <property type="protein sequence ID" value="CDX21035.1"/>
    <property type="molecule type" value="Genomic_DNA"/>
</dbReference>
<name>A0A090E1R7_MESPL</name>
<keyword evidence="2" id="KW-1185">Reference proteome</keyword>
<protein>
    <submittedName>
        <fullName evidence="1">Uncharacterized protein</fullName>
    </submittedName>
</protein>
<dbReference type="Proteomes" id="UP000045285">
    <property type="component" value="Unassembled WGS sequence"/>
</dbReference>
<accession>A0A090E1R7</accession>
<organism evidence="1 2">
    <name type="scientific">Mesorhizobium plurifarium</name>
    <dbReference type="NCBI Taxonomy" id="69974"/>
    <lineage>
        <taxon>Bacteria</taxon>
        <taxon>Pseudomonadati</taxon>
        <taxon>Pseudomonadota</taxon>
        <taxon>Alphaproteobacteria</taxon>
        <taxon>Hyphomicrobiales</taxon>
        <taxon>Phyllobacteriaceae</taxon>
        <taxon>Mesorhizobium</taxon>
    </lineage>
</organism>
<evidence type="ECO:0000313" key="1">
    <source>
        <dbReference type="EMBL" id="CDX21035.1"/>
    </source>
</evidence>
<proteinExistence type="predicted"/>
<dbReference type="AlphaFoldDB" id="A0A090E1R7"/>
<reference evidence="2" key="1">
    <citation type="submission" date="2014-08" db="EMBL/GenBank/DDBJ databases">
        <authorList>
            <person name="Moulin L."/>
        </authorList>
    </citation>
    <scope>NUCLEOTIDE SEQUENCE [LARGE SCALE GENOMIC DNA]</scope>
</reference>